<protein>
    <submittedName>
        <fullName evidence="7">Heme ABC transporter ATP-binding protein</fullName>
    </submittedName>
</protein>
<proteinExistence type="predicted"/>
<organism evidence="7 8">
    <name type="scientific">Spectribacter acetivorans</name>
    <dbReference type="NCBI Taxonomy" id="3075603"/>
    <lineage>
        <taxon>Bacteria</taxon>
        <taxon>Pseudomonadati</taxon>
        <taxon>Pseudomonadota</taxon>
        <taxon>Gammaproteobacteria</taxon>
        <taxon>Salinisphaerales</taxon>
        <taxon>Salinisphaeraceae</taxon>
        <taxon>Spectribacter</taxon>
    </lineage>
</organism>
<accession>A0ABU3B4D4</accession>
<dbReference type="PROSITE" id="PS50893">
    <property type="entry name" value="ABC_TRANSPORTER_2"/>
    <property type="match status" value="1"/>
</dbReference>
<dbReference type="InterPro" id="IPR017871">
    <property type="entry name" value="ABC_transporter-like_CS"/>
</dbReference>
<dbReference type="SMART" id="SM00382">
    <property type="entry name" value="AAA"/>
    <property type="match status" value="1"/>
</dbReference>
<name>A0ABU3B4D4_9GAMM</name>
<evidence type="ECO:0000259" key="6">
    <source>
        <dbReference type="PROSITE" id="PS50893"/>
    </source>
</evidence>
<keyword evidence="3 7" id="KW-0067">ATP-binding</keyword>
<evidence type="ECO:0000313" key="8">
    <source>
        <dbReference type="Proteomes" id="UP001259982"/>
    </source>
</evidence>
<dbReference type="EMBL" id="JAVRHY010000001">
    <property type="protein sequence ID" value="MDT0617028.1"/>
    <property type="molecule type" value="Genomic_DNA"/>
</dbReference>
<reference evidence="7 8" key="1">
    <citation type="submission" date="2023-09" db="EMBL/GenBank/DDBJ databases">
        <authorList>
            <person name="Rey-Velasco X."/>
        </authorList>
    </citation>
    <scope>NUCLEOTIDE SEQUENCE [LARGE SCALE GENOMIC DNA]</scope>
    <source>
        <strain evidence="7 8">P385</strain>
    </source>
</reference>
<dbReference type="PANTHER" id="PTHR42794:SF1">
    <property type="entry name" value="HEMIN IMPORT ATP-BINDING PROTEIN HMUV"/>
    <property type="match status" value="1"/>
</dbReference>
<comment type="caution">
    <text evidence="7">The sequence shown here is derived from an EMBL/GenBank/DDBJ whole genome shotgun (WGS) entry which is preliminary data.</text>
</comment>
<dbReference type="InterPro" id="IPR003439">
    <property type="entry name" value="ABC_transporter-like_ATP-bd"/>
</dbReference>
<evidence type="ECO:0000256" key="3">
    <source>
        <dbReference type="ARBA" id="ARBA00022840"/>
    </source>
</evidence>
<dbReference type="CDD" id="cd03214">
    <property type="entry name" value="ABC_Iron-Siderophores_B12_Hemin"/>
    <property type="match status" value="1"/>
</dbReference>
<dbReference type="Gene3D" id="3.40.50.300">
    <property type="entry name" value="P-loop containing nucleotide triphosphate hydrolases"/>
    <property type="match status" value="1"/>
</dbReference>
<gene>
    <name evidence="7" type="ORF">RM531_00930</name>
</gene>
<evidence type="ECO:0000256" key="2">
    <source>
        <dbReference type="ARBA" id="ARBA00022741"/>
    </source>
</evidence>
<evidence type="ECO:0000256" key="4">
    <source>
        <dbReference type="ARBA" id="ARBA00022967"/>
    </source>
</evidence>
<keyword evidence="8" id="KW-1185">Reference proteome</keyword>
<dbReference type="PROSITE" id="PS00211">
    <property type="entry name" value="ABC_TRANSPORTER_1"/>
    <property type="match status" value="1"/>
</dbReference>
<sequence length="258" mass="27990">MTLSIRNLGLAINGRSLLDDISLEVAPGEVLGVIGPNGAGKTSLIHAVIGDLVLQHGEVRFGNLPLADWPARERACAVALLPQFSTLGFPFTVREVVRLGRGPHATGRRIDEAIVDEACAATDIAHLRQRPYTHLSGGEKQRVQLARVLTQIWRAEDAPARLLLLDEPVAALDIGHQQLVTRQVRRFADQGVAVVMIQHDISLAARCADRLIALRDGRHIAEGRPAEVVTEPILRRLFDADARVIAHPDTGTPVVLHG</sequence>
<keyword evidence="1" id="KW-0813">Transport</keyword>
<dbReference type="SUPFAM" id="SSF52540">
    <property type="entry name" value="P-loop containing nucleoside triphosphate hydrolases"/>
    <property type="match status" value="1"/>
</dbReference>
<evidence type="ECO:0000256" key="5">
    <source>
        <dbReference type="ARBA" id="ARBA00037066"/>
    </source>
</evidence>
<dbReference type="PANTHER" id="PTHR42794">
    <property type="entry name" value="HEMIN IMPORT ATP-BINDING PROTEIN HMUV"/>
    <property type="match status" value="1"/>
</dbReference>
<comment type="function">
    <text evidence="5">Part of the ABC transporter complex HmuTUV involved in hemin import. Responsible for energy coupling to the transport system.</text>
</comment>
<dbReference type="RefSeq" id="WP_311656591.1">
    <property type="nucleotide sequence ID" value="NZ_JAVRHY010000001.1"/>
</dbReference>
<dbReference type="Proteomes" id="UP001259982">
    <property type="component" value="Unassembled WGS sequence"/>
</dbReference>
<evidence type="ECO:0000256" key="1">
    <source>
        <dbReference type="ARBA" id="ARBA00022448"/>
    </source>
</evidence>
<dbReference type="GO" id="GO:0005524">
    <property type="term" value="F:ATP binding"/>
    <property type="evidence" value="ECO:0007669"/>
    <property type="project" value="UniProtKB-KW"/>
</dbReference>
<feature type="domain" description="ABC transporter" evidence="6">
    <location>
        <begin position="3"/>
        <end position="241"/>
    </location>
</feature>
<evidence type="ECO:0000313" key="7">
    <source>
        <dbReference type="EMBL" id="MDT0617028.1"/>
    </source>
</evidence>
<keyword evidence="4" id="KW-1278">Translocase</keyword>
<keyword evidence="2" id="KW-0547">Nucleotide-binding</keyword>
<dbReference type="InterPro" id="IPR027417">
    <property type="entry name" value="P-loop_NTPase"/>
</dbReference>
<dbReference type="InterPro" id="IPR003593">
    <property type="entry name" value="AAA+_ATPase"/>
</dbReference>
<dbReference type="Pfam" id="PF00005">
    <property type="entry name" value="ABC_tran"/>
    <property type="match status" value="1"/>
</dbReference>
<dbReference type="NCBIfam" id="NF010068">
    <property type="entry name" value="PRK13548.1"/>
    <property type="match status" value="1"/>
</dbReference>